<dbReference type="SUPFAM" id="SSF160631">
    <property type="entry name" value="SMI1/KNR4-like"/>
    <property type="match status" value="1"/>
</dbReference>
<organism evidence="1 2">
    <name type="scientific">Nocardiopsis ansamitocini</name>
    <dbReference type="NCBI Taxonomy" id="1670832"/>
    <lineage>
        <taxon>Bacteria</taxon>
        <taxon>Bacillati</taxon>
        <taxon>Actinomycetota</taxon>
        <taxon>Actinomycetes</taxon>
        <taxon>Streptosporangiales</taxon>
        <taxon>Nocardiopsidaceae</taxon>
        <taxon>Nocardiopsis</taxon>
    </lineage>
</organism>
<protein>
    <recommendedName>
        <fullName evidence="3">SMI1/KNR4 family protein</fullName>
    </recommendedName>
</protein>
<dbReference type="InterPro" id="IPR037883">
    <property type="entry name" value="Knr4/Smi1-like_sf"/>
</dbReference>
<dbReference type="RefSeq" id="WP_285758150.1">
    <property type="nucleotide sequence ID" value="NZ_BSQG01000002.1"/>
</dbReference>
<evidence type="ECO:0000313" key="2">
    <source>
        <dbReference type="Proteomes" id="UP001165092"/>
    </source>
</evidence>
<reference evidence="1" key="1">
    <citation type="submission" date="2023-02" db="EMBL/GenBank/DDBJ databases">
        <title>Nocardiopsis ansamitocini NBRC 112285.</title>
        <authorList>
            <person name="Ichikawa N."/>
            <person name="Sato H."/>
            <person name="Tonouchi N."/>
        </authorList>
    </citation>
    <scope>NUCLEOTIDE SEQUENCE</scope>
    <source>
        <strain evidence="1">NBRC 112285</strain>
    </source>
</reference>
<accession>A0A9W6UI83</accession>
<evidence type="ECO:0000313" key="1">
    <source>
        <dbReference type="EMBL" id="GLU47148.1"/>
    </source>
</evidence>
<gene>
    <name evidence="1" type="ORF">Nans01_14990</name>
</gene>
<comment type="caution">
    <text evidence="1">The sequence shown here is derived from an EMBL/GenBank/DDBJ whole genome shotgun (WGS) entry which is preliminary data.</text>
</comment>
<name>A0A9W6UI83_9ACTN</name>
<dbReference type="AlphaFoldDB" id="A0A9W6UI83"/>
<dbReference type="EMBL" id="BSQG01000002">
    <property type="protein sequence ID" value="GLU47148.1"/>
    <property type="molecule type" value="Genomic_DNA"/>
</dbReference>
<proteinExistence type="predicted"/>
<dbReference type="Proteomes" id="UP001165092">
    <property type="component" value="Unassembled WGS sequence"/>
</dbReference>
<sequence length="140" mass="15939">MERVLATKPSVRPPDDYTGFLTAFGRGAGNLFRGTDLYYPGCLDFNDYAEEFAAEEDPGLVTDGCFFFCVHQGYLLYFFRSDAPGVWSYLEGSGEARHAADFFRSFVATAADHPPEYWEYAREQDRANTEAKEKRRRASQ</sequence>
<keyword evidence="2" id="KW-1185">Reference proteome</keyword>
<evidence type="ECO:0008006" key="3">
    <source>
        <dbReference type="Google" id="ProtNLM"/>
    </source>
</evidence>